<organism evidence="8 9">
    <name type="scientific">Umezawaea tangerina</name>
    <dbReference type="NCBI Taxonomy" id="84725"/>
    <lineage>
        <taxon>Bacteria</taxon>
        <taxon>Bacillati</taxon>
        <taxon>Actinomycetota</taxon>
        <taxon>Actinomycetes</taxon>
        <taxon>Pseudonocardiales</taxon>
        <taxon>Pseudonocardiaceae</taxon>
        <taxon>Umezawaea</taxon>
    </lineage>
</organism>
<accession>A0A2T0TD60</accession>
<evidence type="ECO:0000256" key="5">
    <source>
        <dbReference type="ARBA" id="ARBA00023186"/>
    </source>
</evidence>
<dbReference type="Gene3D" id="3.90.640.10">
    <property type="entry name" value="Actin, Chain A, domain 4"/>
    <property type="match status" value="1"/>
</dbReference>
<dbReference type="InterPro" id="IPR013126">
    <property type="entry name" value="Hsp_70_fam"/>
</dbReference>
<dbReference type="Pfam" id="PF00012">
    <property type="entry name" value="HSP70"/>
    <property type="match status" value="1"/>
</dbReference>
<evidence type="ECO:0000313" key="8">
    <source>
        <dbReference type="EMBL" id="PRY43591.1"/>
    </source>
</evidence>
<keyword evidence="9" id="KW-1185">Reference proteome</keyword>
<reference evidence="8 9" key="1">
    <citation type="submission" date="2018-03" db="EMBL/GenBank/DDBJ databases">
        <title>Genomic Encyclopedia of Archaeal and Bacterial Type Strains, Phase II (KMG-II): from individual species to whole genera.</title>
        <authorList>
            <person name="Goeker M."/>
        </authorList>
    </citation>
    <scope>NUCLEOTIDE SEQUENCE [LARGE SCALE GENOMIC DNA]</scope>
    <source>
        <strain evidence="8 9">DSM 44720</strain>
    </source>
</reference>
<comment type="similarity">
    <text evidence="1 6">Belongs to the heat shock protein 70 family.</text>
</comment>
<sequence>MSLHVAVDFGTSSTCVALSVHGREPQVVVIDGQPLVPSAVFAAPDGTLFVGHEAERQAAVDPSRYEPNPKRRIDEGELLLGTSVLRVSDVVRAVLTRAVNEARRVAGGMPVDLLVLTHPADWGAIRTRVLLQAANKLANEIRLVPEPVAAAVFHSAGHAMAEGATLAVLDLGAGTVDATVISRQGGAFRVLATKGDPSFGGADVDQLLLEHLGSQVPPPDRDAWRQLVEGQAMADRRRRRMLRQDVRGAKETLSRHAYTDVPMPPPFRDAHVTRSDLERLISAPLNRAVALVLGAVRNTGLNPRQLAGIFLVGGSSRIPMVARLVMEQSGVVPTSIDQPETVVARGALRAVAVEQAAPPKAAVPEEGTRKITRKIGAPETYRTAFPATPAPGFARPPQFPVVAPPVKKRSRVPLLVGGAVLLVAVIGASVAYAISSNGKTEGGETGPSKSADPGKQISVYDYSFSAPLDWEQSGGDPTTRKVQVRPAGADSTKDLIAVQEQPLTYDASADRDRAVRELRSEYDVAKNLSDFTPQTSYAGKDVVYYRERPEGLTIDWYVLLKGGAQVSVGCQYTQAGEQRVRSACEQVVRTLTVTS</sequence>
<evidence type="ECO:0000313" key="9">
    <source>
        <dbReference type="Proteomes" id="UP000239494"/>
    </source>
</evidence>
<keyword evidence="7" id="KW-1133">Transmembrane helix</keyword>
<evidence type="ECO:0000256" key="6">
    <source>
        <dbReference type="RuleBase" id="RU003322"/>
    </source>
</evidence>
<keyword evidence="7" id="KW-0812">Transmembrane</keyword>
<dbReference type="PANTHER" id="PTHR19375">
    <property type="entry name" value="HEAT SHOCK PROTEIN 70KDA"/>
    <property type="match status" value="1"/>
</dbReference>
<dbReference type="InterPro" id="IPR018181">
    <property type="entry name" value="Heat_shock_70_CS"/>
</dbReference>
<dbReference type="Proteomes" id="UP000239494">
    <property type="component" value="Unassembled WGS sequence"/>
</dbReference>
<evidence type="ECO:0000256" key="7">
    <source>
        <dbReference type="SAM" id="Phobius"/>
    </source>
</evidence>
<name>A0A2T0TD60_9PSEU</name>
<dbReference type="InterPro" id="IPR023840">
    <property type="entry name" value="T7SS_Rv3446c"/>
</dbReference>
<dbReference type="InterPro" id="IPR043129">
    <property type="entry name" value="ATPase_NBD"/>
</dbReference>
<dbReference type="EMBL" id="PVTF01000003">
    <property type="protein sequence ID" value="PRY43591.1"/>
    <property type="molecule type" value="Genomic_DNA"/>
</dbReference>
<gene>
    <name evidence="8" type="ORF">CLV43_103338</name>
</gene>
<dbReference type="Gene3D" id="3.30.420.40">
    <property type="match status" value="2"/>
</dbReference>
<dbReference type="SUPFAM" id="SSF53067">
    <property type="entry name" value="Actin-like ATPase domain"/>
    <property type="match status" value="2"/>
</dbReference>
<dbReference type="GO" id="GO:0140662">
    <property type="term" value="F:ATP-dependent protein folding chaperone"/>
    <property type="evidence" value="ECO:0007669"/>
    <property type="project" value="InterPro"/>
</dbReference>
<dbReference type="AlphaFoldDB" id="A0A2T0TD60"/>
<dbReference type="OrthoDB" id="3333926at2"/>
<keyword evidence="2 6" id="KW-0547">Nucleotide-binding</keyword>
<dbReference type="NCBIfam" id="TIGR03931">
    <property type="entry name" value="T7SS_Rv3446c"/>
    <property type="match status" value="1"/>
</dbReference>
<dbReference type="PROSITE" id="PS01036">
    <property type="entry name" value="HSP70_3"/>
    <property type="match status" value="1"/>
</dbReference>
<evidence type="ECO:0000256" key="3">
    <source>
        <dbReference type="ARBA" id="ARBA00022840"/>
    </source>
</evidence>
<protein>
    <submittedName>
        <fullName evidence="8">Chaperone protein HscA</fullName>
    </submittedName>
</protein>
<comment type="caution">
    <text evidence="8">The sequence shown here is derived from an EMBL/GenBank/DDBJ whole genome shotgun (WGS) entry which is preliminary data.</text>
</comment>
<dbReference type="PRINTS" id="PR00301">
    <property type="entry name" value="HEATSHOCK70"/>
</dbReference>
<evidence type="ECO:0000256" key="1">
    <source>
        <dbReference type="ARBA" id="ARBA00007381"/>
    </source>
</evidence>
<keyword evidence="4" id="KW-0346">Stress response</keyword>
<evidence type="ECO:0000256" key="2">
    <source>
        <dbReference type="ARBA" id="ARBA00022741"/>
    </source>
</evidence>
<keyword evidence="3 6" id="KW-0067">ATP-binding</keyword>
<keyword evidence="5" id="KW-0143">Chaperone</keyword>
<keyword evidence="7" id="KW-0472">Membrane</keyword>
<feature type="transmembrane region" description="Helical" evidence="7">
    <location>
        <begin position="414"/>
        <end position="434"/>
    </location>
</feature>
<evidence type="ECO:0000256" key="4">
    <source>
        <dbReference type="ARBA" id="ARBA00023016"/>
    </source>
</evidence>
<dbReference type="GO" id="GO:0005524">
    <property type="term" value="F:ATP binding"/>
    <property type="evidence" value="ECO:0007669"/>
    <property type="project" value="UniProtKB-KW"/>
</dbReference>
<dbReference type="RefSeq" id="WP_106187148.1">
    <property type="nucleotide sequence ID" value="NZ_PVTF01000003.1"/>
</dbReference>
<proteinExistence type="inferred from homology"/>